<dbReference type="OrthoDB" id="9805828at2"/>
<keyword evidence="11" id="KW-1185">Reference proteome</keyword>
<dbReference type="PANTHER" id="PTHR11961">
    <property type="entry name" value="CYTOCHROME C"/>
    <property type="match status" value="1"/>
</dbReference>
<dbReference type="Proteomes" id="UP000001868">
    <property type="component" value="Chromosome"/>
</dbReference>
<feature type="region of interest" description="Disordered" evidence="7">
    <location>
        <begin position="23"/>
        <end position="44"/>
    </location>
</feature>
<dbReference type="KEGG" id="pzu:PHZ_c1188"/>
<evidence type="ECO:0000313" key="11">
    <source>
        <dbReference type="Proteomes" id="UP000001868"/>
    </source>
</evidence>
<sequence length="168" mass="17570">MRRLGPILATAVVAAALASCGKSSTEQAPGEAPAGSGQAAAPELTDEQAQKVLATLPAPYNTADLANGKAKFALCRSCHTITPGGANMTGPNLHGVFGRKAAQVEGFRYSDALQNADIVWDGPHLDEWLAKPMTYLPGTKMSFAGLKDAKDRTDLIAFLMVETRGTAQ</sequence>
<feature type="domain" description="Cytochrome c" evidence="9">
    <location>
        <begin position="63"/>
        <end position="163"/>
    </location>
</feature>
<proteinExistence type="predicted"/>
<keyword evidence="5 6" id="KW-0408">Iron</keyword>
<keyword evidence="3 6" id="KW-0479">Metal-binding</keyword>
<evidence type="ECO:0000256" key="6">
    <source>
        <dbReference type="PROSITE-ProRule" id="PRU00433"/>
    </source>
</evidence>
<dbReference type="RefSeq" id="WP_012521748.1">
    <property type="nucleotide sequence ID" value="NC_011144.1"/>
</dbReference>
<protein>
    <submittedName>
        <fullName evidence="10">Cytochrome c family protein</fullName>
    </submittedName>
</protein>
<evidence type="ECO:0000256" key="2">
    <source>
        <dbReference type="ARBA" id="ARBA00022617"/>
    </source>
</evidence>
<gene>
    <name evidence="10" type="ordered locus">PHZ_c1188</name>
</gene>
<evidence type="ECO:0000256" key="1">
    <source>
        <dbReference type="ARBA" id="ARBA00022448"/>
    </source>
</evidence>
<dbReference type="PROSITE" id="PS51257">
    <property type="entry name" value="PROKAR_LIPOPROTEIN"/>
    <property type="match status" value="1"/>
</dbReference>
<dbReference type="InterPro" id="IPR002327">
    <property type="entry name" value="Cyt_c_1A/1B"/>
</dbReference>
<keyword evidence="2 6" id="KW-0349">Heme</keyword>
<feature type="chain" id="PRO_5002822354" evidence="8">
    <location>
        <begin position="19"/>
        <end position="168"/>
    </location>
</feature>
<dbReference type="PROSITE" id="PS51007">
    <property type="entry name" value="CYTC"/>
    <property type="match status" value="1"/>
</dbReference>
<feature type="signal peptide" evidence="8">
    <location>
        <begin position="1"/>
        <end position="18"/>
    </location>
</feature>
<dbReference type="eggNOG" id="COG3474">
    <property type="taxonomic scope" value="Bacteria"/>
</dbReference>
<dbReference type="InterPro" id="IPR009056">
    <property type="entry name" value="Cyt_c-like_dom"/>
</dbReference>
<dbReference type="InterPro" id="IPR036909">
    <property type="entry name" value="Cyt_c-like_dom_sf"/>
</dbReference>
<dbReference type="GO" id="GO:0046872">
    <property type="term" value="F:metal ion binding"/>
    <property type="evidence" value="ECO:0007669"/>
    <property type="project" value="UniProtKB-KW"/>
</dbReference>
<dbReference type="Gene3D" id="1.10.760.10">
    <property type="entry name" value="Cytochrome c-like domain"/>
    <property type="match status" value="1"/>
</dbReference>
<dbReference type="Pfam" id="PF00034">
    <property type="entry name" value="Cytochrom_C"/>
    <property type="match status" value="1"/>
</dbReference>
<keyword evidence="4" id="KW-0249">Electron transport</keyword>
<organism evidence="10 11">
    <name type="scientific">Phenylobacterium zucineum (strain HLK1)</name>
    <dbReference type="NCBI Taxonomy" id="450851"/>
    <lineage>
        <taxon>Bacteria</taxon>
        <taxon>Pseudomonadati</taxon>
        <taxon>Pseudomonadota</taxon>
        <taxon>Alphaproteobacteria</taxon>
        <taxon>Caulobacterales</taxon>
        <taxon>Caulobacteraceae</taxon>
        <taxon>Phenylobacterium</taxon>
    </lineage>
</organism>
<evidence type="ECO:0000313" key="10">
    <source>
        <dbReference type="EMBL" id="ACG77602.1"/>
    </source>
</evidence>
<keyword evidence="8" id="KW-0732">Signal</keyword>
<evidence type="ECO:0000256" key="5">
    <source>
        <dbReference type="ARBA" id="ARBA00023004"/>
    </source>
</evidence>
<evidence type="ECO:0000256" key="3">
    <source>
        <dbReference type="ARBA" id="ARBA00022723"/>
    </source>
</evidence>
<keyword evidence="1" id="KW-0813">Transport</keyword>
<evidence type="ECO:0000259" key="9">
    <source>
        <dbReference type="PROSITE" id="PS51007"/>
    </source>
</evidence>
<evidence type="ECO:0000256" key="4">
    <source>
        <dbReference type="ARBA" id="ARBA00022982"/>
    </source>
</evidence>
<dbReference type="AlphaFoldDB" id="B4R8H5"/>
<dbReference type="HOGENOM" id="CLU_060944_4_1_5"/>
<dbReference type="STRING" id="450851.PHZ_c1188"/>
<name>B4R8H5_PHEZH</name>
<dbReference type="GO" id="GO:0009055">
    <property type="term" value="F:electron transfer activity"/>
    <property type="evidence" value="ECO:0007669"/>
    <property type="project" value="InterPro"/>
</dbReference>
<dbReference type="EMBL" id="CP000747">
    <property type="protein sequence ID" value="ACG77602.1"/>
    <property type="molecule type" value="Genomic_DNA"/>
</dbReference>
<dbReference type="GO" id="GO:0020037">
    <property type="term" value="F:heme binding"/>
    <property type="evidence" value="ECO:0007669"/>
    <property type="project" value="InterPro"/>
</dbReference>
<reference evidence="10 11" key="1">
    <citation type="journal article" date="2008" name="BMC Genomics">
        <title>Complete genome of Phenylobacterium zucineum - a novel facultative intracellular bacterium isolated from human erythroleukemia cell line K562.</title>
        <authorList>
            <person name="Luo Y."/>
            <person name="Xu X."/>
            <person name="Ding Z."/>
            <person name="Liu Z."/>
            <person name="Zhang B."/>
            <person name="Yan Z."/>
            <person name="Sun J."/>
            <person name="Hu S."/>
            <person name="Hu X."/>
        </authorList>
    </citation>
    <scope>NUCLEOTIDE SEQUENCE [LARGE SCALE GENOMIC DNA]</scope>
    <source>
        <strain evidence="10 11">HLK1</strain>
    </source>
</reference>
<dbReference type="SUPFAM" id="SSF46626">
    <property type="entry name" value="Cytochrome c"/>
    <property type="match status" value="1"/>
</dbReference>
<accession>B4R8H5</accession>
<dbReference type="PRINTS" id="PR00604">
    <property type="entry name" value="CYTCHRMECIAB"/>
</dbReference>
<evidence type="ECO:0000256" key="8">
    <source>
        <dbReference type="SAM" id="SignalP"/>
    </source>
</evidence>
<evidence type="ECO:0000256" key="7">
    <source>
        <dbReference type="SAM" id="MobiDB-lite"/>
    </source>
</evidence>